<evidence type="ECO:0000256" key="7">
    <source>
        <dbReference type="ARBA" id="ARBA00022777"/>
    </source>
</evidence>
<keyword evidence="5" id="KW-0547">Nucleotide-binding</keyword>
<dbReference type="AlphaFoldDB" id="A0A0D2M9X4"/>
<dbReference type="PANTHER" id="PTHR11139:SF69">
    <property type="entry name" value="SERINE_THREONINE-PROTEIN KINASE ATR"/>
    <property type="match status" value="1"/>
</dbReference>
<dbReference type="GO" id="GO:0005524">
    <property type="term" value="F:ATP binding"/>
    <property type="evidence" value="ECO:0007669"/>
    <property type="project" value="UniProtKB-KW"/>
</dbReference>
<dbReference type="Gene3D" id="1.10.1070.11">
    <property type="entry name" value="Phosphatidylinositol 3-/4-kinase, catalytic domain"/>
    <property type="match status" value="1"/>
</dbReference>
<dbReference type="CDD" id="cd00892">
    <property type="entry name" value="PIKKc_ATR"/>
    <property type="match status" value="1"/>
</dbReference>
<dbReference type="PROSITE" id="PS51190">
    <property type="entry name" value="FATC"/>
    <property type="match status" value="1"/>
</dbReference>
<dbReference type="KEGG" id="mng:MNEG_7860"/>
<evidence type="ECO:0000259" key="12">
    <source>
        <dbReference type="PROSITE" id="PS51190"/>
    </source>
</evidence>
<dbReference type="Pfam" id="PF00454">
    <property type="entry name" value="PI3_PI4_kinase"/>
    <property type="match status" value="1"/>
</dbReference>
<dbReference type="InterPro" id="IPR011009">
    <property type="entry name" value="Kinase-like_dom_sf"/>
</dbReference>
<dbReference type="GO" id="GO:0006281">
    <property type="term" value="P:DNA repair"/>
    <property type="evidence" value="ECO:0007669"/>
    <property type="project" value="TreeGrafter"/>
</dbReference>
<dbReference type="STRING" id="145388.A0A0D2M9X4"/>
<gene>
    <name evidence="13" type="ORF">MNEG_7860</name>
</gene>
<dbReference type="PROSITE" id="PS50290">
    <property type="entry name" value="PI3_4_KINASE_3"/>
    <property type="match status" value="1"/>
</dbReference>
<evidence type="ECO:0000256" key="6">
    <source>
        <dbReference type="ARBA" id="ARBA00022763"/>
    </source>
</evidence>
<evidence type="ECO:0000313" key="14">
    <source>
        <dbReference type="Proteomes" id="UP000054498"/>
    </source>
</evidence>
<keyword evidence="7" id="KW-0418">Kinase</keyword>
<evidence type="ECO:0000259" key="11">
    <source>
        <dbReference type="PROSITE" id="PS50290"/>
    </source>
</evidence>
<sequence>MSARKRAPESGRRLIDSFLGLHNQLVKLCPWQPVGTKANVRQASAKRDFPKLLGLLPLEVQVPVQALFSMPLPPSGGKAGGGGAPPPALLVPSSPTIAGLQDEVLLMTSLQRPKKITFVGSDGGLYPFLAKPKDDLRKDYRLMDFAGVLNALMARDPAARRRSIALRTYAVLPLADDCGILQWVDNLVAFKSACEEVYTAEKLYNRRQTPTQIRKLYDGFQGTRKADLLASVLSTLPPRMHKWLLARFPEPGAWLAARLGFTRTAAAWSMVGHVLGMGDRHGENIMIDATTGDIMHVDFGCLFDRGLTLEVPEMVPFRLTQNVADGCGVSGVEGGFRRAAEFTLQVLRTNRGALMTCAETFLADPLVEWTKQHRGAGQELDNPMAKDALATIEGRLSGTLLGVASIPTSQALSVEGQVARLISEAVDHENLGRMYIWWMPWF</sequence>
<dbReference type="PROSITE" id="PS00916">
    <property type="entry name" value="PI3_4_KINASE_2"/>
    <property type="match status" value="1"/>
</dbReference>
<dbReference type="RefSeq" id="XP_013899119.1">
    <property type="nucleotide sequence ID" value="XM_014043665.1"/>
</dbReference>
<protein>
    <recommendedName>
        <fullName evidence="10">Serine/threonine-protein kinase ATR</fullName>
        <ecNumber evidence="2">2.7.11.1</ecNumber>
    </recommendedName>
</protein>
<feature type="domain" description="FATC" evidence="12">
    <location>
        <begin position="410"/>
        <end position="442"/>
    </location>
</feature>
<dbReference type="OrthoDB" id="381190at2759"/>
<dbReference type="Gene3D" id="3.30.1010.10">
    <property type="entry name" value="Phosphatidylinositol 3-kinase Catalytic Subunit, Chain A, domain 4"/>
    <property type="match status" value="1"/>
</dbReference>
<name>A0A0D2M9X4_9CHLO</name>
<keyword evidence="9" id="KW-0539">Nucleus</keyword>
<evidence type="ECO:0000256" key="3">
    <source>
        <dbReference type="ARBA" id="ARBA00022527"/>
    </source>
</evidence>
<keyword evidence="8" id="KW-0067">ATP-binding</keyword>
<dbReference type="GO" id="GO:0000077">
    <property type="term" value="P:DNA damage checkpoint signaling"/>
    <property type="evidence" value="ECO:0007669"/>
    <property type="project" value="TreeGrafter"/>
</dbReference>
<organism evidence="13 14">
    <name type="scientific">Monoraphidium neglectum</name>
    <dbReference type="NCBI Taxonomy" id="145388"/>
    <lineage>
        <taxon>Eukaryota</taxon>
        <taxon>Viridiplantae</taxon>
        <taxon>Chlorophyta</taxon>
        <taxon>core chlorophytes</taxon>
        <taxon>Chlorophyceae</taxon>
        <taxon>CS clade</taxon>
        <taxon>Sphaeropleales</taxon>
        <taxon>Selenastraceae</taxon>
        <taxon>Monoraphidium</taxon>
    </lineage>
</organism>
<dbReference type="GeneID" id="25740736"/>
<dbReference type="EC" id="2.7.11.1" evidence="2"/>
<dbReference type="InterPro" id="IPR003152">
    <property type="entry name" value="FATC_dom"/>
</dbReference>
<feature type="domain" description="PI3K/PI4K catalytic" evidence="11">
    <location>
        <begin position="100"/>
        <end position="414"/>
    </location>
</feature>
<dbReference type="SMART" id="SM00146">
    <property type="entry name" value="PI3Kc"/>
    <property type="match status" value="1"/>
</dbReference>
<dbReference type="SUPFAM" id="SSF56112">
    <property type="entry name" value="Protein kinase-like (PK-like)"/>
    <property type="match status" value="1"/>
</dbReference>
<dbReference type="Proteomes" id="UP000054498">
    <property type="component" value="Unassembled WGS sequence"/>
</dbReference>
<dbReference type="GO" id="GO:0000723">
    <property type="term" value="P:telomere maintenance"/>
    <property type="evidence" value="ECO:0007669"/>
    <property type="project" value="TreeGrafter"/>
</dbReference>
<evidence type="ECO:0000256" key="5">
    <source>
        <dbReference type="ARBA" id="ARBA00022741"/>
    </source>
</evidence>
<keyword evidence="3" id="KW-0723">Serine/threonine-protein kinase</keyword>
<dbReference type="Pfam" id="PF02260">
    <property type="entry name" value="FATC"/>
    <property type="match status" value="1"/>
</dbReference>
<accession>A0A0D2M9X4</accession>
<dbReference type="SMART" id="SM01343">
    <property type="entry name" value="FATC"/>
    <property type="match status" value="1"/>
</dbReference>
<dbReference type="PANTHER" id="PTHR11139">
    <property type="entry name" value="ATAXIA TELANGIECTASIA MUTATED ATM -RELATED"/>
    <property type="match status" value="1"/>
</dbReference>
<dbReference type="InterPro" id="IPR050517">
    <property type="entry name" value="DDR_Repair_Kinase"/>
</dbReference>
<keyword evidence="6" id="KW-0227">DNA damage</keyword>
<evidence type="ECO:0000256" key="9">
    <source>
        <dbReference type="ARBA" id="ARBA00023242"/>
    </source>
</evidence>
<evidence type="ECO:0000256" key="8">
    <source>
        <dbReference type="ARBA" id="ARBA00022840"/>
    </source>
</evidence>
<evidence type="ECO:0000256" key="2">
    <source>
        <dbReference type="ARBA" id="ARBA00012513"/>
    </source>
</evidence>
<dbReference type="InterPro" id="IPR000403">
    <property type="entry name" value="PI3/4_kinase_cat_dom"/>
</dbReference>
<dbReference type="InterPro" id="IPR018936">
    <property type="entry name" value="PI3/4_kinase_CS"/>
</dbReference>
<comment type="subcellular location">
    <subcellularLocation>
        <location evidence="1">Nucleus</location>
    </subcellularLocation>
</comment>
<keyword evidence="14" id="KW-1185">Reference proteome</keyword>
<evidence type="ECO:0000313" key="13">
    <source>
        <dbReference type="EMBL" id="KIZ00100.1"/>
    </source>
</evidence>
<keyword evidence="4" id="KW-0808">Transferase</keyword>
<dbReference type="GO" id="GO:0005694">
    <property type="term" value="C:chromosome"/>
    <property type="evidence" value="ECO:0007669"/>
    <property type="project" value="TreeGrafter"/>
</dbReference>
<dbReference type="EMBL" id="KK101651">
    <property type="protein sequence ID" value="KIZ00100.1"/>
    <property type="molecule type" value="Genomic_DNA"/>
</dbReference>
<dbReference type="InterPro" id="IPR036940">
    <property type="entry name" value="PI3/4_kinase_cat_sf"/>
</dbReference>
<dbReference type="GO" id="GO:0004674">
    <property type="term" value="F:protein serine/threonine kinase activity"/>
    <property type="evidence" value="ECO:0007669"/>
    <property type="project" value="UniProtKB-KW"/>
</dbReference>
<reference evidence="13 14" key="1">
    <citation type="journal article" date="2013" name="BMC Genomics">
        <title>Reconstruction of the lipid metabolism for the microalga Monoraphidium neglectum from its genome sequence reveals characteristics suitable for biofuel production.</title>
        <authorList>
            <person name="Bogen C."/>
            <person name="Al-Dilaimi A."/>
            <person name="Albersmeier A."/>
            <person name="Wichmann J."/>
            <person name="Grundmann M."/>
            <person name="Rupp O."/>
            <person name="Lauersen K.J."/>
            <person name="Blifernez-Klassen O."/>
            <person name="Kalinowski J."/>
            <person name="Goesmann A."/>
            <person name="Mussgnug J.H."/>
            <person name="Kruse O."/>
        </authorList>
    </citation>
    <scope>NUCLEOTIDE SEQUENCE [LARGE SCALE GENOMIC DNA]</scope>
    <source>
        <strain evidence="13 14">SAG 48.87</strain>
    </source>
</reference>
<evidence type="ECO:0000256" key="1">
    <source>
        <dbReference type="ARBA" id="ARBA00004123"/>
    </source>
</evidence>
<dbReference type="GO" id="GO:0005634">
    <property type="term" value="C:nucleus"/>
    <property type="evidence" value="ECO:0007669"/>
    <property type="project" value="UniProtKB-SubCell"/>
</dbReference>
<proteinExistence type="predicted"/>
<evidence type="ECO:0000256" key="4">
    <source>
        <dbReference type="ARBA" id="ARBA00022679"/>
    </source>
</evidence>
<evidence type="ECO:0000256" key="10">
    <source>
        <dbReference type="ARBA" id="ARBA00024420"/>
    </source>
</evidence>